<organism evidence="1 2">
    <name type="scientific">Cadophora malorum</name>
    <dbReference type="NCBI Taxonomy" id="108018"/>
    <lineage>
        <taxon>Eukaryota</taxon>
        <taxon>Fungi</taxon>
        <taxon>Dikarya</taxon>
        <taxon>Ascomycota</taxon>
        <taxon>Pezizomycotina</taxon>
        <taxon>Leotiomycetes</taxon>
        <taxon>Helotiales</taxon>
        <taxon>Ploettnerulaceae</taxon>
        <taxon>Cadophora</taxon>
    </lineage>
</organism>
<accession>A0A8H7VZ08</accession>
<dbReference type="GO" id="GO:0072380">
    <property type="term" value="C:TRC complex"/>
    <property type="evidence" value="ECO:0007669"/>
    <property type="project" value="TreeGrafter"/>
</dbReference>
<dbReference type="OrthoDB" id="2209940at2759"/>
<dbReference type="PANTHER" id="PTHR28255">
    <property type="match status" value="1"/>
</dbReference>
<proteinExistence type="predicted"/>
<evidence type="ECO:0000313" key="2">
    <source>
        <dbReference type="Proteomes" id="UP000664132"/>
    </source>
</evidence>
<dbReference type="Gene3D" id="3.30.450.150">
    <property type="entry name" value="Haem-degrading domain"/>
    <property type="match status" value="1"/>
</dbReference>
<dbReference type="SUPFAM" id="SSF143744">
    <property type="entry name" value="GlcG-like"/>
    <property type="match status" value="1"/>
</dbReference>
<keyword evidence="2" id="KW-1185">Reference proteome</keyword>
<dbReference type="AlphaFoldDB" id="A0A8H7VZ08"/>
<sequence length="173" mass="19338">MTSKPLSKPFETFEEIIAQEKALTLPHFNADDAFALGILIRNRLRELSTSPAVVNIVLGNNQQLLFHAASRPGTVPENDNWIRRKRNVVLRFGFSTWAAHNMFDKGDEDKFKARFQLGEQAGEYAIHGGGFPVRVHAVEGPIAAIVVSGLAQEEDHQVVVECLQILLDEQKQH</sequence>
<dbReference type="PANTHER" id="PTHR28255:SF1">
    <property type="entry name" value="UPF0303 PROTEIN YBR137W"/>
    <property type="match status" value="1"/>
</dbReference>
<dbReference type="PIRSF" id="PIRSF008757">
    <property type="entry name" value="UCP008757"/>
    <property type="match status" value="1"/>
</dbReference>
<dbReference type="InterPro" id="IPR038084">
    <property type="entry name" value="PduO/GlcC-like_sf"/>
</dbReference>
<dbReference type="EMBL" id="JAFJYH010000550">
    <property type="protein sequence ID" value="KAG4410950.1"/>
    <property type="molecule type" value="Genomic_DNA"/>
</dbReference>
<dbReference type="InterPro" id="IPR005624">
    <property type="entry name" value="PduO/GlcC-like"/>
</dbReference>
<protein>
    <submittedName>
        <fullName evidence="1">Uncharacterized protein</fullName>
    </submittedName>
</protein>
<comment type="caution">
    <text evidence="1">The sequence shown here is derived from an EMBL/GenBank/DDBJ whole genome shotgun (WGS) entry which is preliminary data.</text>
</comment>
<dbReference type="InterPro" id="IPR010371">
    <property type="entry name" value="YBR137W-like"/>
</dbReference>
<dbReference type="Pfam" id="PF03928">
    <property type="entry name" value="HbpS-like"/>
    <property type="match status" value="1"/>
</dbReference>
<evidence type="ECO:0000313" key="1">
    <source>
        <dbReference type="EMBL" id="KAG4410950.1"/>
    </source>
</evidence>
<reference evidence="1" key="1">
    <citation type="submission" date="2021-02" db="EMBL/GenBank/DDBJ databases">
        <title>Genome sequence Cadophora malorum strain M34.</title>
        <authorList>
            <person name="Stefanovic E."/>
            <person name="Vu D."/>
            <person name="Scully C."/>
            <person name="Dijksterhuis J."/>
            <person name="Roader J."/>
            <person name="Houbraken J."/>
        </authorList>
    </citation>
    <scope>NUCLEOTIDE SEQUENCE</scope>
    <source>
        <strain evidence="1">M34</strain>
    </source>
</reference>
<dbReference type="Proteomes" id="UP000664132">
    <property type="component" value="Unassembled WGS sequence"/>
</dbReference>
<name>A0A8H7VZ08_9HELO</name>
<dbReference type="GO" id="GO:0006620">
    <property type="term" value="P:post-translational protein targeting to endoplasmic reticulum membrane"/>
    <property type="evidence" value="ECO:0007669"/>
    <property type="project" value="TreeGrafter"/>
</dbReference>
<gene>
    <name evidence="1" type="ORF">IFR04_015911</name>
</gene>